<reference evidence="12" key="1">
    <citation type="journal article" date="2011" name="BMC Genomics">
        <title>Complete genome sequence of the filamentous anoxygenic phototrophic bacterium Chloroflexus aurantiacus.</title>
        <authorList>
            <person name="Tang K.H."/>
            <person name="Barry K."/>
            <person name="Chertkov O."/>
            <person name="Dalin E."/>
            <person name="Han C.S."/>
            <person name="Hauser L.J."/>
            <person name="Honchak B.M."/>
            <person name="Karbach L.E."/>
            <person name="Land M.L."/>
            <person name="Lapidus A."/>
            <person name="Larimer F.W."/>
            <person name="Mikhailova N."/>
            <person name="Pitluck S."/>
            <person name="Pierson B.K."/>
            <person name="Blankenship R.E."/>
        </authorList>
    </citation>
    <scope>NUCLEOTIDE SEQUENCE [LARGE SCALE GENOMIC DNA]</scope>
    <source>
        <strain evidence="12">ATCC 29366 / DSM 635 / J-10-fl</strain>
    </source>
</reference>
<feature type="binding site" evidence="10">
    <location>
        <position position="236"/>
    </location>
    <ligand>
        <name>Mn(2+)</name>
        <dbReference type="ChEBI" id="CHEBI:29035"/>
    </ligand>
</feature>
<dbReference type="InterPro" id="IPR050646">
    <property type="entry name" value="Cas1"/>
</dbReference>
<dbReference type="InterPro" id="IPR042206">
    <property type="entry name" value="CRISPR-assoc_Cas1_C"/>
</dbReference>
<dbReference type="PANTHER" id="PTHR34353:SF2">
    <property type="entry name" value="CRISPR-ASSOCIATED ENDONUCLEASE CAS1 1"/>
    <property type="match status" value="1"/>
</dbReference>
<dbReference type="EC" id="3.1.-.-" evidence="10"/>
<proteinExistence type="inferred from homology"/>
<dbReference type="NCBIfam" id="TIGR00287">
    <property type="entry name" value="cas1"/>
    <property type="match status" value="1"/>
</dbReference>
<dbReference type="eggNOG" id="COG1518">
    <property type="taxonomic scope" value="Bacteria"/>
</dbReference>
<evidence type="ECO:0000256" key="4">
    <source>
        <dbReference type="ARBA" id="ARBA00022801"/>
    </source>
</evidence>
<dbReference type="GO" id="GO:0016787">
    <property type="term" value="F:hydrolase activity"/>
    <property type="evidence" value="ECO:0007669"/>
    <property type="project" value="UniProtKB-KW"/>
</dbReference>
<dbReference type="Pfam" id="PF01867">
    <property type="entry name" value="Cas_Cas1"/>
    <property type="match status" value="1"/>
</dbReference>
<comment type="cofactor">
    <cofactor evidence="10">
        <name>Mg(2+)</name>
        <dbReference type="ChEBI" id="CHEBI:18420"/>
    </cofactor>
    <cofactor evidence="10">
        <name>Mn(2+)</name>
        <dbReference type="ChEBI" id="CHEBI:29035"/>
    </cofactor>
</comment>
<dbReference type="GO" id="GO:0003677">
    <property type="term" value="F:DNA binding"/>
    <property type="evidence" value="ECO:0007669"/>
    <property type="project" value="UniProtKB-KW"/>
</dbReference>
<dbReference type="InterPro" id="IPR042211">
    <property type="entry name" value="CRISPR-assoc_Cas1_N"/>
</dbReference>
<dbReference type="STRING" id="324602.Caur_3385"/>
<keyword evidence="6 10" id="KW-0051">Antiviral defense</keyword>
<feature type="binding site" evidence="10">
    <location>
        <position position="221"/>
    </location>
    <ligand>
        <name>Mn(2+)</name>
        <dbReference type="ChEBI" id="CHEBI:29035"/>
    </ligand>
</feature>
<dbReference type="KEGG" id="cau:Caur_3385"/>
<sequence length="331" mass="36435">MATLYIQEQGTTVRKRDNQIIIIRDGSILQEIPLNKVDQIVLMGRGVQISTALLVELLLRGIPVMITNQHGSRHYATLSAGPSRFGPLRLRQSQLIIDPVWSLELVRGIVAAKLAAQRLILSGTGWPSAAGAIAQIDTALQRLPAATTLDIARGFEGAAAAAYFGAWRNVFQQGWGFQGRAFHPPPDPINALLSFGYTLLLHDVLSAVQFTGLDPYLGVFHAVETGRPSLALDVMEEFRPLVVDRLVLSLITTGTITRSQFVRTQSEQPNAIYLTPDARKLVVSRYEALMKAPFRLSDGTQTAMRRVILLQTQMVARMIRGEQAAYEGVIR</sequence>
<dbReference type="InParanoid" id="A9WJV4"/>
<comment type="function">
    <text evidence="10">CRISPR (clustered regularly interspaced short palindromic repeat), is an adaptive immune system that provides protection against mobile genetic elements (viruses, transposable elements and conjugative plasmids). CRISPR clusters contain spacers, sequences complementary to antecedent mobile elements, and target invading nucleic acids. CRISPR clusters are transcribed and processed into CRISPR RNA (crRNA). Acts as a dsDNA endonuclease. Involved in the integration of spacer DNA into the CRISPR cassette.</text>
</comment>
<accession>A9WJV4</accession>
<dbReference type="Gene3D" id="3.100.10.20">
    <property type="entry name" value="CRISPR-associated endonuclease Cas1, N-terminal domain"/>
    <property type="match status" value="1"/>
</dbReference>
<dbReference type="HAMAP" id="MF_01470">
    <property type="entry name" value="Cas1"/>
    <property type="match status" value="1"/>
</dbReference>
<dbReference type="GO" id="GO:0099048">
    <property type="term" value="P:CRISPR-cas system"/>
    <property type="evidence" value="ECO:0000318"/>
    <property type="project" value="GO_Central"/>
</dbReference>
<dbReference type="PATRIC" id="fig|324602.8.peg.3809"/>
<dbReference type="AlphaFoldDB" id="A9WJV4"/>
<keyword evidence="1 10" id="KW-0540">Nuclease</keyword>
<keyword evidence="8 10" id="KW-0464">Manganese</keyword>
<keyword evidence="4 10" id="KW-0378">Hydrolase</keyword>
<evidence type="ECO:0000256" key="2">
    <source>
        <dbReference type="ARBA" id="ARBA00022723"/>
    </source>
</evidence>
<gene>
    <name evidence="10" type="primary">cas1</name>
    <name evidence="11" type="ordered locus">Caur_3385</name>
</gene>
<keyword evidence="5 10" id="KW-0460">Magnesium</keyword>
<evidence type="ECO:0000313" key="12">
    <source>
        <dbReference type="Proteomes" id="UP000002008"/>
    </source>
</evidence>
<dbReference type="GO" id="GO:0051607">
    <property type="term" value="P:defense response to virus"/>
    <property type="evidence" value="ECO:0007669"/>
    <property type="project" value="UniProtKB-UniRule"/>
</dbReference>
<evidence type="ECO:0000256" key="7">
    <source>
        <dbReference type="ARBA" id="ARBA00023125"/>
    </source>
</evidence>
<feature type="binding site" evidence="10">
    <location>
        <position position="156"/>
    </location>
    <ligand>
        <name>Mn(2+)</name>
        <dbReference type="ChEBI" id="CHEBI:29035"/>
    </ligand>
</feature>
<comment type="similarity">
    <text evidence="10">Belongs to the CRISPR-associated endonuclease Cas1 family.</text>
</comment>
<keyword evidence="2 10" id="KW-0479">Metal-binding</keyword>
<evidence type="ECO:0000313" key="11">
    <source>
        <dbReference type="EMBL" id="ABY36570.1"/>
    </source>
</evidence>
<dbReference type="RefSeq" id="WP_012259223.1">
    <property type="nucleotide sequence ID" value="NC_010175.1"/>
</dbReference>
<dbReference type="EnsemblBacteria" id="ABY36570">
    <property type="protein sequence ID" value="ABY36570"/>
    <property type="gene ID" value="Caur_3385"/>
</dbReference>
<keyword evidence="3 10" id="KW-0255">Endonuclease</keyword>
<dbReference type="CDD" id="cd09634">
    <property type="entry name" value="Cas1_I-II-III"/>
    <property type="match status" value="1"/>
</dbReference>
<protein>
    <recommendedName>
        <fullName evidence="10">CRISPR-associated endonuclease Cas1</fullName>
        <ecNumber evidence="10">3.1.-.-</ecNumber>
    </recommendedName>
</protein>
<evidence type="ECO:0000256" key="5">
    <source>
        <dbReference type="ARBA" id="ARBA00022842"/>
    </source>
</evidence>
<dbReference type="EMBL" id="CP000909">
    <property type="protein sequence ID" value="ABY36570.1"/>
    <property type="molecule type" value="Genomic_DNA"/>
</dbReference>
<dbReference type="GO" id="GO:0043571">
    <property type="term" value="P:maintenance of CRISPR repeat elements"/>
    <property type="evidence" value="ECO:0000318"/>
    <property type="project" value="GO_Central"/>
</dbReference>
<evidence type="ECO:0000256" key="10">
    <source>
        <dbReference type="HAMAP-Rule" id="MF_01470"/>
    </source>
</evidence>
<keyword evidence="12" id="KW-1185">Reference proteome</keyword>
<dbReference type="Gene3D" id="1.20.120.920">
    <property type="entry name" value="CRISPR-associated endonuclease Cas1, C-terminal domain"/>
    <property type="match status" value="1"/>
</dbReference>
<evidence type="ECO:0000256" key="3">
    <source>
        <dbReference type="ARBA" id="ARBA00022759"/>
    </source>
</evidence>
<dbReference type="GO" id="GO:0004519">
    <property type="term" value="F:endonuclease activity"/>
    <property type="evidence" value="ECO:0000318"/>
    <property type="project" value="GO_Central"/>
</dbReference>
<name>A9WJV4_CHLAA</name>
<evidence type="ECO:0000256" key="1">
    <source>
        <dbReference type="ARBA" id="ARBA00022722"/>
    </source>
</evidence>
<dbReference type="HOGENOM" id="CLU_052779_1_0_0"/>
<dbReference type="GO" id="GO:0046872">
    <property type="term" value="F:metal ion binding"/>
    <property type="evidence" value="ECO:0007669"/>
    <property type="project" value="UniProtKB-UniRule"/>
</dbReference>
<comment type="subunit">
    <text evidence="9 10">Homodimer, forms a heterotetramer with a Cas2 homodimer.</text>
</comment>
<evidence type="ECO:0000256" key="6">
    <source>
        <dbReference type="ARBA" id="ARBA00023118"/>
    </source>
</evidence>
<keyword evidence="7 10" id="KW-0238">DNA-binding</keyword>
<organism evidence="11 12">
    <name type="scientific">Chloroflexus aurantiacus (strain ATCC 29366 / DSM 635 / J-10-fl)</name>
    <dbReference type="NCBI Taxonomy" id="324602"/>
    <lineage>
        <taxon>Bacteria</taxon>
        <taxon>Bacillati</taxon>
        <taxon>Chloroflexota</taxon>
        <taxon>Chloroflexia</taxon>
        <taxon>Chloroflexales</taxon>
        <taxon>Chloroflexineae</taxon>
        <taxon>Chloroflexaceae</taxon>
        <taxon>Chloroflexus</taxon>
    </lineage>
</organism>
<dbReference type="InterPro" id="IPR002729">
    <property type="entry name" value="CRISPR-assoc_Cas1"/>
</dbReference>
<evidence type="ECO:0000256" key="8">
    <source>
        <dbReference type="ARBA" id="ARBA00023211"/>
    </source>
</evidence>
<evidence type="ECO:0000256" key="9">
    <source>
        <dbReference type="ARBA" id="ARBA00038592"/>
    </source>
</evidence>
<dbReference type="Proteomes" id="UP000002008">
    <property type="component" value="Chromosome"/>
</dbReference>
<dbReference type="PANTHER" id="PTHR34353">
    <property type="entry name" value="CRISPR-ASSOCIATED ENDONUCLEASE CAS1 1"/>
    <property type="match status" value="1"/>
</dbReference>